<gene>
    <name evidence="1" type="ORF">FRY98_01530</name>
</gene>
<keyword evidence="2" id="KW-1185">Reference proteome</keyword>
<dbReference type="RefSeq" id="WP_148449921.1">
    <property type="nucleotide sequence ID" value="NZ_BORZ01000002.1"/>
</dbReference>
<evidence type="ECO:0000313" key="1">
    <source>
        <dbReference type="EMBL" id="TYA14397.1"/>
    </source>
</evidence>
<protein>
    <submittedName>
        <fullName evidence="1">DUF177 domain-containing protein</fullName>
    </submittedName>
</protein>
<comment type="caution">
    <text evidence="1">The sequence shown here is derived from an EMBL/GenBank/DDBJ whole genome shotgun (WGS) entry which is preliminary data.</text>
</comment>
<name>A0A5D0CZS3_9BACL</name>
<evidence type="ECO:0000313" key="2">
    <source>
        <dbReference type="Proteomes" id="UP000325218"/>
    </source>
</evidence>
<accession>A0A5D0CZS3</accession>
<dbReference type="PANTHER" id="PTHR34374:SF1">
    <property type="entry name" value="LARGE RIBOSOMAL RNA SUBUNIT ACCUMULATION PROTEIN YCED HOMOLOG 1, CHLOROPLASTIC"/>
    <property type="match status" value="1"/>
</dbReference>
<reference evidence="1 2" key="1">
    <citation type="submission" date="2019-08" db="EMBL/GenBank/DDBJ databases">
        <title>Genome sequencing of Paenibacillus faecis DSM 23593(T).</title>
        <authorList>
            <person name="Kook J.-K."/>
            <person name="Park S.-N."/>
            <person name="Lim Y.K."/>
        </authorList>
    </citation>
    <scope>NUCLEOTIDE SEQUENCE [LARGE SCALE GENOMIC DNA]</scope>
    <source>
        <strain evidence="1 2">DSM 23593</strain>
    </source>
</reference>
<dbReference type="Proteomes" id="UP000325218">
    <property type="component" value="Unassembled WGS sequence"/>
</dbReference>
<dbReference type="AlphaFoldDB" id="A0A5D0CZS3"/>
<dbReference type="EMBL" id="VSDO01000001">
    <property type="protein sequence ID" value="TYA14397.1"/>
    <property type="molecule type" value="Genomic_DNA"/>
</dbReference>
<dbReference type="InterPro" id="IPR003772">
    <property type="entry name" value="YceD"/>
</dbReference>
<dbReference type="OrthoDB" id="9790372at2"/>
<sequence length="171" mass="19043">MILNFRQLASSDRPVEFHQTLDVSQVIKGRKDIQAAGPLQADLQAEPAGGGVVKVTGTLAGELDMSCSRCLKPLSHKVDIEFEERFKQSDHPEAEAQDEDEELQWVAEDQLDLKPYVEESFLLNLPFAALCKEDCKGLCPSCGTDRNERDCGCNTERIDPRLASLGDFFKK</sequence>
<proteinExistence type="predicted"/>
<dbReference type="Pfam" id="PF02620">
    <property type="entry name" value="YceD"/>
    <property type="match status" value="1"/>
</dbReference>
<organism evidence="1 2">
    <name type="scientific">Paenibacillus faecis</name>
    <dbReference type="NCBI Taxonomy" id="862114"/>
    <lineage>
        <taxon>Bacteria</taxon>
        <taxon>Bacillati</taxon>
        <taxon>Bacillota</taxon>
        <taxon>Bacilli</taxon>
        <taxon>Bacillales</taxon>
        <taxon>Paenibacillaceae</taxon>
        <taxon>Paenibacillus</taxon>
    </lineage>
</organism>
<dbReference type="PANTHER" id="PTHR34374">
    <property type="entry name" value="LARGE RIBOSOMAL RNA SUBUNIT ACCUMULATION PROTEIN YCED HOMOLOG 1, CHLOROPLASTIC"/>
    <property type="match status" value="1"/>
</dbReference>